<name>A0ABP9TF82_9ACTN</name>
<dbReference type="InterPro" id="IPR001387">
    <property type="entry name" value="Cro/C1-type_HTH"/>
</dbReference>
<dbReference type="InterPro" id="IPR050807">
    <property type="entry name" value="TransReg_Diox_bact_type"/>
</dbReference>
<dbReference type="SMART" id="SM00530">
    <property type="entry name" value="HTH_XRE"/>
    <property type="match status" value="1"/>
</dbReference>
<dbReference type="InterPro" id="IPR010982">
    <property type="entry name" value="Lambda_DNA-bd_dom_sf"/>
</dbReference>
<evidence type="ECO:0000313" key="3">
    <source>
        <dbReference type="EMBL" id="GAA5217629.1"/>
    </source>
</evidence>
<protein>
    <recommendedName>
        <fullName evidence="2">HTH cro/C1-type domain-containing protein</fullName>
    </recommendedName>
</protein>
<dbReference type="CDD" id="cd00093">
    <property type="entry name" value="HTH_XRE"/>
    <property type="match status" value="1"/>
</dbReference>
<comment type="caution">
    <text evidence="3">The sequence shown here is derived from an EMBL/GenBank/DDBJ whole genome shotgun (WGS) entry which is preliminary data.</text>
</comment>
<gene>
    <name evidence="3" type="ORF">GCM10023323_75370</name>
</gene>
<reference evidence="4" key="1">
    <citation type="journal article" date="2019" name="Int. J. Syst. Evol. Microbiol.">
        <title>The Global Catalogue of Microorganisms (GCM) 10K type strain sequencing project: providing services to taxonomists for standard genome sequencing and annotation.</title>
        <authorList>
            <consortium name="The Broad Institute Genomics Platform"/>
            <consortium name="The Broad Institute Genome Sequencing Center for Infectious Disease"/>
            <person name="Wu L."/>
            <person name="Ma J."/>
        </authorList>
    </citation>
    <scope>NUCLEOTIDE SEQUENCE [LARGE SCALE GENOMIC DNA]</scope>
    <source>
        <strain evidence="4">JCM 18306</strain>
    </source>
</reference>
<sequence length="105" mass="11089">MEEQEFNAAVSRLIRQARARAGVTQEYLGRQAGLSRGSITNIEAGTQTPPLYRLARIAAALNMPTAELLPPLVPDETADLSARHAAGVSAVWAQAAELRGGHGEG</sequence>
<keyword evidence="1" id="KW-0238">DNA-binding</keyword>
<accession>A0ABP9TF82</accession>
<evidence type="ECO:0000256" key="1">
    <source>
        <dbReference type="ARBA" id="ARBA00023125"/>
    </source>
</evidence>
<dbReference type="Pfam" id="PF01381">
    <property type="entry name" value="HTH_3"/>
    <property type="match status" value="1"/>
</dbReference>
<dbReference type="Proteomes" id="UP001499878">
    <property type="component" value="Unassembled WGS sequence"/>
</dbReference>
<proteinExistence type="predicted"/>
<feature type="domain" description="HTH cro/C1-type" evidence="2">
    <location>
        <begin position="14"/>
        <end position="68"/>
    </location>
</feature>
<dbReference type="EMBL" id="BAABJR010000034">
    <property type="protein sequence ID" value="GAA5217629.1"/>
    <property type="molecule type" value="Genomic_DNA"/>
</dbReference>
<keyword evidence="4" id="KW-1185">Reference proteome</keyword>
<dbReference type="RefSeq" id="WP_345638620.1">
    <property type="nucleotide sequence ID" value="NZ_BAABJR010000034.1"/>
</dbReference>
<dbReference type="PANTHER" id="PTHR46797">
    <property type="entry name" value="HTH-TYPE TRANSCRIPTIONAL REGULATOR"/>
    <property type="match status" value="1"/>
</dbReference>
<dbReference type="PROSITE" id="PS50943">
    <property type="entry name" value="HTH_CROC1"/>
    <property type="match status" value="1"/>
</dbReference>
<evidence type="ECO:0000259" key="2">
    <source>
        <dbReference type="PROSITE" id="PS50943"/>
    </source>
</evidence>
<dbReference type="PANTHER" id="PTHR46797:SF1">
    <property type="entry name" value="METHYLPHOSPHONATE SYNTHASE"/>
    <property type="match status" value="1"/>
</dbReference>
<dbReference type="Gene3D" id="1.10.260.40">
    <property type="entry name" value="lambda repressor-like DNA-binding domains"/>
    <property type="match status" value="1"/>
</dbReference>
<dbReference type="SUPFAM" id="SSF47413">
    <property type="entry name" value="lambda repressor-like DNA-binding domains"/>
    <property type="match status" value="1"/>
</dbReference>
<organism evidence="3 4">
    <name type="scientific">Streptomyces thinghirensis</name>
    <dbReference type="NCBI Taxonomy" id="551547"/>
    <lineage>
        <taxon>Bacteria</taxon>
        <taxon>Bacillati</taxon>
        <taxon>Actinomycetota</taxon>
        <taxon>Actinomycetes</taxon>
        <taxon>Kitasatosporales</taxon>
        <taxon>Streptomycetaceae</taxon>
        <taxon>Streptomyces</taxon>
    </lineage>
</organism>
<evidence type="ECO:0000313" key="4">
    <source>
        <dbReference type="Proteomes" id="UP001499878"/>
    </source>
</evidence>